<evidence type="ECO:0000313" key="1">
    <source>
        <dbReference type="EMBL" id="ATX67720.1"/>
    </source>
</evidence>
<evidence type="ECO:0008006" key="3">
    <source>
        <dbReference type="Google" id="ProtNLM"/>
    </source>
</evidence>
<dbReference type="KEGG" id="rbg:BG454_06535"/>
<reference evidence="1 2" key="1">
    <citation type="submission" date="2017-11" db="EMBL/GenBank/DDBJ databases">
        <title>Revised Sequence and Annotation of the Rhodobaca barguzinensis strain alga05 Genome.</title>
        <authorList>
            <person name="Kopejtka K."/>
            <person name="Tomasch J.M."/>
            <person name="Bunk B."/>
            <person name="Koblizek M."/>
        </authorList>
    </citation>
    <scope>NUCLEOTIDE SEQUENCE [LARGE SCALE GENOMIC DNA]</scope>
    <source>
        <strain evidence="2">alga05</strain>
    </source>
</reference>
<proteinExistence type="predicted"/>
<accession>A0A2K8KMD8</accession>
<dbReference type="STRING" id="441209.GCA_001870665_00405"/>
<name>A0A2K8KMD8_9RHOB</name>
<keyword evidence="2" id="KW-1185">Reference proteome</keyword>
<organism evidence="1 2">
    <name type="scientific">Roseinatronobacter bogoriensis subsp. barguzinensis</name>
    <dbReference type="NCBI Taxonomy" id="441209"/>
    <lineage>
        <taxon>Bacteria</taxon>
        <taxon>Pseudomonadati</taxon>
        <taxon>Pseudomonadota</taxon>
        <taxon>Alphaproteobacteria</taxon>
        <taxon>Rhodobacterales</taxon>
        <taxon>Paracoccaceae</taxon>
        <taxon>Roseinatronobacter</taxon>
    </lineage>
</organism>
<dbReference type="Proteomes" id="UP000228948">
    <property type="component" value="Chromosome"/>
</dbReference>
<dbReference type="RefSeq" id="WP_071479581.1">
    <property type="nucleotide sequence ID" value="NZ_CP024899.1"/>
</dbReference>
<dbReference type="EMBL" id="CP024899">
    <property type="protein sequence ID" value="ATX67720.1"/>
    <property type="molecule type" value="Genomic_DNA"/>
</dbReference>
<gene>
    <name evidence="1" type="ORF">BG454_06535</name>
</gene>
<protein>
    <recommendedName>
        <fullName evidence="3">PD(D/E)XK endonuclease domain-containing protein</fullName>
    </recommendedName>
</protein>
<dbReference type="OrthoDB" id="9785826at2"/>
<sequence length="138" mass="15583">MKHQLTGNSGLYRIAWELSRRGWNVLPTVRNARGADLYAVCEDETRIIAVQSKALSKRADVPLGGSLAALRSMWWIVTLNANSDEPSCFILNLDEVKANAVSNTNKEGKVSYWLPSRFFMNDIYKDAWHRLDAETSAH</sequence>
<dbReference type="AlphaFoldDB" id="A0A2K8KMD8"/>
<evidence type="ECO:0000313" key="2">
    <source>
        <dbReference type="Proteomes" id="UP000228948"/>
    </source>
</evidence>